<dbReference type="AlphaFoldDB" id="A0A1K1Y0B1"/>
<protein>
    <recommendedName>
        <fullName evidence="4">DUF3305 domain-containing protein</fullName>
    </recommendedName>
</protein>
<name>A0A1K1Y0B1_9GAMM</name>
<proteinExistence type="predicted"/>
<feature type="compositionally biased region" description="Basic and acidic residues" evidence="1">
    <location>
        <begin position="136"/>
        <end position="145"/>
    </location>
</feature>
<evidence type="ECO:0000256" key="1">
    <source>
        <dbReference type="SAM" id="MobiDB-lite"/>
    </source>
</evidence>
<feature type="region of interest" description="Disordered" evidence="1">
    <location>
        <begin position="136"/>
        <end position="155"/>
    </location>
</feature>
<evidence type="ECO:0000313" key="2">
    <source>
        <dbReference type="EMBL" id="SFX55190.1"/>
    </source>
</evidence>
<dbReference type="Pfam" id="PF11749">
    <property type="entry name" value="DUF3305"/>
    <property type="match status" value="1"/>
</dbReference>
<evidence type="ECO:0008006" key="4">
    <source>
        <dbReference type="Google" id="ProtNLM"/>
    </source>
</evidence>
<reference evidence="2 3" key="1">
    <citation type="submission" date="2016-11" db="EMBL/GenBank/DDBJ databases">
        <authorList>
            <person name="Jaros S."/>
            <person name="Januszkiewicz K."/>
            <person name="Wedrychowicz H."/>
        </authorList>
    </citation>
    <scope>NUCLEOTIDE SEQUENCE [LARGE SCALE GENOMIC DNA]</scope>
    <source>
        <strain evidence="2 3">DSM 21637</strain>
    </source>
</reference>
<sequence length="155" mass="17467">MTASVAPSLYQLPLWVLLEKQVGLSRGWESIHWQVAELSAQPIDHPEARAMTLQLYKGDRAAYRFNLSSQAPKLFVICEAREENQVPHLLTVCQDEAADYMDAGQPVLDIPLPEAIQAWVEAFMAHHGEWVDPREANRRLREADPQPRQQPGGCG</sequence>
<gene>
    <name evidence="2" type="ORF">SAMN02745752_02048</name>
</gene>
<organism evidence="2 3">
    <name type="scientific">Marinospirillum alkaliphilum DSM 21637</name>
    <dbReference type="NCBI Taxonomy" id="1122209"/>
    <lineage>
        <taxon>Bacteria</taxon>
        <taxon>Pseudomonadati</taxon>
        <taxon>Pseudomonadota</taxon>
        <taxon>Gammaproteobacteria</taxon>
        <taxon>Oceanospirillales</taxon>
        <taxon>Oceanospirillaceae</taxon>
        <taxon>Marinospirillum</taxon>
    </lineage>
</organism>
<dbReference type="STRING" id="1122209.SAMN02745752_02048"/>
<dbReference type="RefSeq" id="WP_072326366.1">
    <property type="nucleotide sequence ID" value="NZ_FPJW01000007.1"/>
</dbReference>
<evidence type="ECO:0000313" key="3">
    <source>
        <dbReference type="Proteomes" id="UP000182350"/>
    </source>
</evidence>
<dbReference type="InterPro" id="IPR021736">
    <property type="entry name" value="DUF3305"/>
</dbReference>
<dbReference type="EMBL" id="FPJW01000007">
    <property type="protein sequence ID" value="SFX55190.1"/>
    <property type="molecule type" value="Genomic_DNA"/>
</dbReference>
<keyword evidence="3" id="KW-1185">Reference proteome</keyword>
<dbReference type="Proteomes" id="UP000182350">
    <property type="component" value="Unassembled WGS sequence"/>
</dbReference>
<accession>A0A1K1Y0B1</accession>